<gene>
    <name evidence="1" type="ORF">IAD24_05455</name>
</gene>
<name>A0A9D1N3V8_9FIRM</name>
<sequence length="51" mass="6016">MRPYSETLPNWNELSDGTKAMLNDIDGIYPFPEERRRAIEKFLAKSQDENK</sequence>
<reference evidence="1" key="1">
    <citation type="submission" date="2020-10" db="EMBL/GenBank/DDBJ databases">
        <authorList>
            <person name="Gilroy R."/>
        </authorList>
    </citation>
    <scope>NUCLEOTIDE SEQUENCE</scope>
    <source>
        <strain evidence="1">ChiGjej2B2-16831</strain>
    </source>
</reference>
<dbReference type="Proteomes" id="UP000824128">
    <property type="component" value="Unassembled WGS sequence"/>
</dbReference>
<dbReference type="AlphaFoldDB" id="A0A9D1N3V8"/>
<evidence type="ECO:0000313" key="2">
    <source>
        <dbReference type="Proteomes" id="UP000824128"/>
    </source>
</evidence>
<evidence type="ECO:0000313" key="1">
    <source>
        <dbReference type="EMBL" id="HIU94590.1"/>
    </source>
</evidence>
<proteinExistence type="predicted"/>
<dbReference type="EMBL" id="DVNZ01000171">
    <property type="protein sequence ID" value="HIU94590.1"/>
    <property type="molecule type" value="Genomic_DNA"/>
</dbReference>
<organism evidence="1 2">
    <name type="scientific">Candidatus Aphodomorpha intestinavium</name>
    <dbReference type="NCBI Taxonomy" id="2840672"/>
    <lineage>
        <taxon>Bacteria</taxon>
        <taxon>Bacillati</taxon>
        <taxon>Bacillota</taxon>
        <taxon>Clostridia</taxon>
        <taxon>Eubacteriales</taxon>
        <taxon>Candidatus Aphodomorpha</taxon>
    </lineage>
</organism>
<reference evidence="1" key="2">
    <citation type="journal article" date="2021" name="PeerJ">
        <title>Extensive microbial diversity within the chicken gut microbiome revealed by metagenomics and culture.</title>
        <authorList>
            <person name="Gilroy R."/>
            <person name="Ravi A."/>
            <person name="Getino M."/>
            <person name="Pursley I."/>
            <person name="Horton D.L."/>
            <person name="Alikhan N.F."/>
            <person name="Baker D."/>
            <person name="Gharbi K."/>
            <person name="Hall N."/>
            <person name="Watson M."/>
            <person name="Adriaenssens E.M."/>
            <person name="Foster-Nyarko E."/>
            <person name="Jarju S."/>
            <person name="Secka A."/>
            <person name="Antonio M."/>
            <person name="Oren A."/>
            <person name="Chaudhuri R.R."/>
            <person name="La Ragione R."/>
            <person name="Hildebrand F."/>
            <person name="Pallen M.J."/>
        </authorList>
    </citation>
    <scope>NUCLEOTIDE SEQUENCE</scope>
    <source>
        <strain evidence="1">ChiGjej2B2-16831</strain>
    </source>
</reference>
<protein>
    <submittedName>
        <fullName evidence="1">Uncharacterized protein</fullName>
    </submittedName>
</protein>
<comment type="caution">
    <text evidence="1">The sequence shown here is derived from an EMBL/GenBank/DDBJ whole genome shotgun (WGS) entry which is preliminary data.</text>
</comment>
<accession>A0A9D1N3V8</accession>